<evidence type="ECO:0000259" key="2">
    <source>
        <dbReference type="Pfam" id="PF01243"/>
    </source>
</evidence>
<feature type="domain" description="Pyridoxamine 5'-phosphate oxidase N-terminal" evidence="2">
    <location>
        <begin position="7"/>
        <end position="110"/>
    </location>
</feature>
<dbReference type="AlphaFoldDB" id="A0A7C5Q3T5"/>
<dbReference type="InterPro" id="IPR012349">
    <property type="entry name" value="Split_barrel_FMN-bd"/>
</dbReference>
<gene>
    <name evidence="3" type="ORF">ENM11_02590</name>
</gene>
<dbReference type="EMBL" id="DRWN01000022">
    <property type="protein sequence ID" value="HHK68029.1"/>
    <property type="molecule type" value="Genomic_DNA"/>
</dbReference>
<dbReference type="InterPro" id="IPR011576">
    <property type="entry name" value="Pyridox_Oxase_N"/>
</dbReference>
<comment type="caution">
    <text evidence="3">The sequence shown here is derived from an EMBL/GenBank/DDBJ whole genome shotgun (WGS) entry which is preliminary data.</text>
</comment>
<evidence type="ECO:0000313" key="3">
    <source>
        <dbReference type="EMBL" id="HHK68029.1"/>
    </source>
</evidence>
<dbReference type="PANTHER" id="PTHR35176">
    <property type="entry name" value="HEME OXYGENASE HI_0854-RELATED"/>
    <property type="match status" value="1"/>
</dbReference>
<keyword evidence="1" id="KW-0560">Oxidoreductase</keyword>
<protein>
    <submittedName>
        <fullName evidence="3">Pyridoxamine 5'-phosphate oxidase family protein</fullName>
    </submittedName>
</protein>
<dbReference type="InterPro" id="IPR052019">
    <property type="entry name" value="F420H2_bilvrd_red/Heme_oxyg"/>
</dbReference>
<dbReference type="GO" id="GO:0070967">
    <property type="term" value="F:coenzyme F420 binding"/>
    <property type="evidence" value="ECO:0007669"/>
    <property type="project" value="TreeGrafter"/>
</dbReference>
<name>A0A7C5Q3T5_CALS0</name>
<dbReference type="GO" id="GO:0016627">
    <property type="term" value="F:oxidoreductase activity, acting on the CH-CH group of donors"/>
    <property type="evidence" value="ECO:0007669"/>
    <property type="project" value="TreeGrafter"/>
</dbReference>
<dbReference type="GO" id="GO:0005829">
    <property type="term" value="C:cytosol"/>
    <property type="evidence" value="ECO:0007669"/>
    <property type="project" value="TreeGrafter"/>
</dbReference>
<organism evidence="3">
    <name type="scientific">Caldiarchaeum subterraneum</name>
    <dbReference type="NCBI Taxonomy" id="311458"/>
    <lineage>
        <taxon>Archaea</taxon>
        <taxon>Nitrososphaerota</taxon>
        <taxon>Candidatus Caldarchaeales</taxon>
        <taxon>Candidatus Caldarchaeaceae</taxon>
        <taxon>Candidatus Caldarchaeum</taxon>
    </lineage>
</organism>
<accession>A0A7C5Q3T5</accession>
<proteinExistence type="predicted"/>
<evidence type="ECO:0000256" key="1">
    <source>
        <dbReference type="ARBA" id="ARBA00023002"/>
    </source>
</evidence>
<sequence length="128" mass="14848">MFTDSELRFIERNELCRLATADTNKQPHVVPVAYLFKDMKFYIATDYGTKKLANIRKNKNVALVVDVYKPNKAVMVVGEASILERGPEYREVYQLFYKKFAWVRASPWKEGEAPFIVVKPVKKVSWGL</sequence>
<dbReference type="Gene3D" id="2.30.110.10">
    <property type="entry name" value="Electron Transport, Fmn-binding Protein, Chain A"/>
    <property type="match status" value="1"/>
</dbReference>
<dbReference type="PANTHER" id="PTHR35176:SF6">
    <property type="entry name" value="HEME OXYGENASE HI_0854-RELATED"/>
    <property type="match status" value="1"/>
</dbReference>
<dbReference type="Pfam" id="PF01243">
    <property type="entry name" value="PNPOx_N"/>
    <property type="match status" value="1"/>
</dbReference>
<dbReference type="SUPFAM" id="SSF50475">
    <property type="entry name" value="FMN-binding split barrel"/>
    <property type="match status" value="1"/>
</dbReference>
<reference evidence="3" key="1">
    <citation type="journal article" date="2020" name="mSystems">
        <title>Genome- and Community-Level Interaction Insights into Carbon Utilization and Element Cycling Functions of Hydrothermarchaeota in Hydrothermal Sediment.</title>
        <authorList>
            <person name="Zhou Z."/>
            <person name="Liu Y."/>
            <person name="Xu W."/>
            <person name="Pan J."/>
            <person name="Luo Z.H."/>
            <person name="Li M."/>
        </authorList>
    </citation>
    <scope>NUCLEOTIDE SEQUENCE [LARGE SCALE GENOMIC DNA]</scope>
    <source>
        <strain evidence="3">SpSt-1056</strain>
    </source>
</reference>